<proteinExistence type="predicted"/>
<feature type="compositionally biased region" description="Gly residues" evidence="1">
    <location>
        <begin position="1"/>
        <end position="10"/>
    </location>
</feature>
<feature type="region of interest" description="Disordered" evidence="1">
    <location>
        <begin position="162"/>
        <end position="186"/>
    </location>
</feature>
<evidence type="ECO:0000256" key="1">
    <source>
        <dbReference type="SAM" id="MobiDB-lite"/>
    </source>
</evidence>
<evidence type="ECO:0000313" key="3">
    <source>
        <dbReference type="Proteomes" id="UP001163828"/>
    </source>
</evidence>
<dbReference type="Proteomes" id="UP001163828">
    <property type="component" value="Unassembled WGS sequence"/>
</dbReference>
<name>A0ABQ8QA72_9AGAR</name>
<feature type="compositionally biased region" description="Basic and acidic residues" evidence="1">
    <location>
        <begin position="166"/>
        <end position="186"/>
    </location>
</feature>
<reference evidence="2" key="1">
    <citation type="submission" date="2022-08" db="EMBL/GenBank/DDBJ databases">
        <authorList>
            <consortium name="DOE Joint Genome Institute"/>
            <person name="Min B."/>
            <person name="Riley R."/>
            <person name="Sierra-Patev S."/>
            <person name="Naranjo-Ortiz M."/>
            <person name="Looney B."/>
            <person name="Konkel Z."/>
            <person name="Slot J.C."/>
            <person name="Sakamoto Y."/>
            <person name="Steenwyk J.L."/>
            <person name="Rokas A."/>
            <person name="Carro J."/>
            <person name="Camarero S."/>
            <person name="Ferreira P."/>
            <person name="Molpeceres G."/>
            <person name="Ruiz-Duenas F.J."/>
            <person name="Serrano A."/>
            <person name="Henrissat B."/>
            <person name="Drula E."/>
            <person name="Hughes K.W."/>
            <person name="Mata J.L."/>
            <person name="Ishikawa N.K."/>
            <person name="Vargas-Isla R."/>
            <person name="Ushijima S."/>
            <person name="Smith C.A."/>
            <person name="Ahrendt S."/>
            <person name="Andreopoulos W."/>
            <person name="He G."/>
            <person name="Labutti K."/>
            <person name="Lipzen A."/>
            <person name="Ng V."/>
            <person name="Sandor L."/>
            <person name="Barry K."/>
            <person name="Martinez A.T."/>
            <person name="Xiao Y."/>
            <person name="Gibbons J.G."/>
            <person name="Terashima K."/>
            <person name="Hibbett D.S."/>
            <person name="Grigoriev I.V."/>
        </authorList>
    </citation>
    <scope>NUCLEOTIDE SEQUENCE</scope>
    <source>
        <strain evidence="2">TFB10827</strain>
    </source>
</reference>
<feature type="region of interest" description="Disordered" evidence="1">
    <location>
        <begin position="1"/>
        <end position="81"/>
    </location>
</feature>
<gene>
    <name evidence="2" type="ORF">F5050DRAFT_1827724</name>
</gene>
<feature type="compositionally biased region" description="Acidic residues" evidence="1">
    <location>
        <begin position="17"/>
        <end position="31"/>
    </location>
</feature>
<dbReference type="EMBL" id="MU790654">
    <property type="protein sequence ID" value="KAJ3995435.1"/>
    <property type="molecule type" value="Genomic_DNA"/>
</dbReference>
<organism evidence="2 3">
    <name type="scientific">Lentinula boryana</name>
    <dbReference type="NCBI Taxonomy" id="40481"/>
    <lineage>
        <taxon>Eukaryota</taxon>
        <taxon>Fungi</taxon>
        <taxon>Dikarya</taxon>
        <taxon>Basidiomycota</taxon>
        <taxon>Agaricomycotina</taxon>
        <taxon>Agaricomycetes</taxon>
        <taxon>Agaricomycetidae</taxon>
        <taxon>Agaricales</taxon>
        <taxon>Marasmiineae</taxon>
        <taxon>Omphalotaceae</taxon>
        <taxon>Lentinula</taxon>
    </lineage>
</organism>
<sequence length="186" mass="19929">MIGQIGGPPGGDSDPGSGDDEDDKDDKEEEPGSSNKTPLEKLKPASSVTNSDNDAVGPATTHRSDLTPNGQGSTGRIAEKNSGGIEFGAKLDGLERQLRALERFASQSTMAILVRREEREMGREENVDNVKIVQGTLRYLLDLLMNGIGLGEAISNTLAPFGPRSASEDNMRIGKTMRDVQRDSDD</sequence>
<accession>A0ABQ8QA72</accession>
<evidence type="ECO:0000313" key="2">
    <source>
        <dbReference type="EMBL" id="KAJ3995435.1"/>
    </source>
</evidence>
<comment type="caution">
    <text evidence="2">The sequence shown here is derived from an EMBL/GenBank/DDBJ whole genome shotgun (WGS) entry which is preliminary data.</text>
</comment>
<protein>
    <submittedName>
        <fullName evidence="2">Uncharacterized protein</fullName>
    </submittedName>
</protein>
<keyword evidence="3" id="KW-1185">Reference proteome</keyword>